<keyword evidence="2" id="KW-1185">Reference proteome</keyword>
<comment type="caution">
    <text evidence="1">The sequence shown here is derived from an EMBL/GenBank/DDBJ whole genome shotgun (WGS) entry which is preliminary data.</text>
</comment>
<organism evidence="1 2">
    <name type="scientific">Stylosanthes scabra</name>
    <dbReference type="NCBI Taxonomy" id="79078"/>
    <lineage>
        <taxon>Eukaryota</taxon>
        <taxon>Viridiplantae</taxon>
        <taxon>Streptophyta</taxon>
        <taxon>Embryophyta</taxon>
        <taxon>Tracheophyta</taxon>
        <taxon>Spermatophyta</taxon>
        <taxon>Magnoliopsida</taxon>
        <taxon>eudicotyledons</taxon>
        <taxon>Gunneridae</taxon>
        <taxon>Pentapetalae</taxon>
        <taxon>rosids</taxon>
        <taxon>fabids</taxon>
        <taxon>Fabales</taxon>
        <taxon>Fabaceae</taxon>
        <taxon>Papilionoideae</taxon>
        <taxon>50 kb inversion clade</taxon>
        <taxon>dalbergioids sensu lato</taxon>
        <taxon>Dalbergieae</taxon>
        <taxon>Pterocarpus clade</taxon>
        <taxon>Stylosanthes</taxon>
    </lineage>
</organism>
<dbReference type="EMBL" id="JASCZI010061231">
    <property type="protein sequence ID" value="MED6138102.1"/>
    <property type="molecule type" value="Genomic_DNA"/>
</dbReference>
<protein>
    <submittedName>
        <fullName evidence="1">Uncharacterized protein</fullName>
    </submittedName>
</protein>
<sequence length="136" mass="15247">MAQRPIQSLYRVEPTTVKLAASNEIHPDWVVNPPRQILEPVKKNTVKGQQACDQLDGDTKSLSGGVFLCFRRTSALGFVLVLCASCFGREINESFSQSKRLSISIGIGCSNPCLNRHWRRQEIENRKLPLLAEEAH</sequence>
<dbReference type="Proteomes" id="UP001341840">
    <property type="component" value="Unassembled WGS sequence"/>
</dbReference>
<gene>
    <name evidence="1" type="ORF">PIB30_071143</name>
</gene>
<evidence type="ECO:0000313" key="2">
    <source>
        <dbReference type="Proteomes" id="UP001341840"/>
    </source>
</evidence>
<reference evidence="1 2" key="1">
    <citation type="journal article" date="2023" name="Plants (Basel)">
        <title>Bridging the Gap: Combining Genomics and Transcriptomics Approaches to Understand Stylosanthes scabra, an Orphan Legume from the Brazilian Caatinga.</title>
        <authorList>
            <person name="Ferreira-Neto J.R.C."/>
            <person name="da Silva M.D."/>
            <person name="Binneck E."/>
            <person name="de Melo N.F."/>
            <person name="da Silva R.H."/>
            <person name="de Melo A.L.T.M."/>
            <person name="Pandolfi V."/>
            <person name="Bustamante F.O."/>
            <person name="Brasileiro-Vidal A.C."/>
            <person name="Benko-Iseppon A.M."/>
        </authorList>
    </citation>
    <scope>NUCLEOTIDE SEQUENCE [LARGE SCALE GENOMIC DNA]</scope>
    <source>
        <tissue evidence="1">Leaves</tissue>
    </source>
</reference>
<proteinExistence type="predicted"/>
<accession>A0ABU6SP88</accession>
<name>A0ABU6SP88_9FABA</name>
<evidence type="ECO:0000313" key="1">
    <source>
        <dbReference type="EMBL" id="MED6138102.1"/>
    </source>
</evidence>